<protein>
    <recommendedName>
        <fullName evidence="2">Fibronectin type-III domain-containing protein</fullName>
    </recommendedName>
</protein>
<name>A0AAY5JX11_ESOLU</name>
<dbReference type="Pfam" id="PF09294">
    <property type="entry name" value="Interfer-bind"/>
    <property type="match status" value="1"/>
</dbReference>
<feature type="transmembrane region" description="Helical" evidence="1">
    <location>
        <begin position="253"/>
        <end position="274"/>
    </location>
</feature>
<sequence length="351" mass="40326">MMDPCSHSVYAKFLLYHLNVSTEIETHQTRQHSSSLQLSNFVFAALPGPHNLTMDAMNTRYILRWDWNHSLTNDSVHFTAKYTLSNLEWDPTLSVGKCVRTTERMCDFSEELEYSASYVLTVMAEVGGQRSNWSRKKFVPDEDAALGPPSHVEVEPGDAMVTVSFREPMTEKNTPMGSLLSSRLYFTLQYWEKDHPSQKQEKVVDTTERTLSPLKPWTEYCLRVNAFNKDWNKTSPPTSPQCVRTLGKRHPHVWLVLLVLLILLSCVALVYYNYCRRNKSILSKYTFPGNILQKSQDPTSLILFPLEECCTVMSVVAKQVELTKQHQQQWVNGQEFTEAEQHNGFSTIQSS</sequence>
<dbReference type="Proteomes" id="UP000265140">
    <property type="component" value="Chromosome 20"/>
</dbReference>
<evidence type="ECO:0000256" key="1">
    <source>
        <dbReference type="SAM" id="Phobius"/>
    </source>
</evidence>
<evidence type="ECO:0000313" key="3">
    <source>
        <dbReference type="Ensembl" id="ENSELUP00000080245.1"/>
    </source>
</evidence>
<reference evidence="3" key="3">
    <citation type="submission" date="2025-09" db="UniProtKB">
        <authorList>
            <consortium name="Ensembl"/>
        </authorList>
    </citation>
    <scope>IDENTIFICATION</scope>
</reference>
<dbReference type="PROSITE" id="PS50853">
    <property type="entry name" value="FN3"/>
    <property type="match status" value="1"/>
</dbReference>
<dbReference type="InterPro" id="IPR036116">
    <property type="entry name" value="FN3_sf"/>
</dbReference>
<dbReference type="Ensembl" id="ENSELUT00000095344.1">
    <property type="protein sequence ID" value="ENSELUP00000080245.1"/>
    <property type="gene ID" value="ENSELUG00000037482.1"/>
</dbReference>
<keyword evidence="1" id="KW-1133">Transmembrane helix</keyword>
<dbReference type="Gene3D" id="2.60.40.10">
    <property type="entry name" value="Immunoglobulins"/>
    <property type="match status" value="1"/>
</dbReference>
<proteinExistence type="predicted"/>
<dbReference type="GO" id="GO:0004896">
    <property type="term" value="F:cytokine receptor activity"/>
    <property type="evidence" value="ECO:0007669"/>
    <property type="project" value="TreeGrafter"/>
</dbReference>
<keyword evidence="4" id="KW-1185">Reference proteome</keyword>
<dbReference type="SUPFAM" id="SSF49265">
    <property type="entry name" value="Fibronectin type III"/>
    <property type="match status" value="2"/>
</dbReference>
<dbReference type="PANTHER" id="PTHR20859:SF85">
    <property type="entry name" value="INTERFERON ALPHA_BETA RECEPTOR 1 ISOFORM X1"/>
    <property type="match status" value="1"/>
</dbReference>
<dbReference type="AlphaFoldDB" id="A0AAY5JX11"/>
<keyword evidence="1" id="KW-0812">Transmembrane</keyword>
<evidence type="ECO:0000313" key="4">
    <source>
        <dbReference type="Proteomes" id="UP000265140"/>
    </source>
</evidence>
<dbReference type="GO" id="GO:0005886">
    <property type="term" value="C:plasma membrane"/>
    <property type="evidence" value="ECO:0007669"/>
    <property type="project" value="TreeGrafter"/>
</dbReference>
<organism evidence="3 4">
    <name type="scientific">Esox lucius</name>
    <name type="common">Northern pike</name>
    <dbReference type="NCBI Taxonomy" id="8010"/>
    <lineage>
        <taxon>Eukaryota</taxon>
        <taxon>Metazoa</taxon>
        <taxon>Chordata</taxon>
        <taxon>Craniata</taxon>
        <taxon>Vertebrata</taxon>
        <taxon>Euteleostomi</taxon>
        <taxon>Actinopterygii</taxon>
        <taxon>Neopterygii</taxon>
        <taxon>Teleostei</taxon>
        <taxon>Protacanthopterygii</taxon>
        <taxon>Esociformes</taxon>
        <taxon>Esocidae</taxon>
        <taxon>Esox</taxon>
    </lineage>
</organism>
<reference evidence="3 4" key="1">
    <citation type="submission" date="2020-02" db="EMBL/GenBank/DDBJ databases">
        <title>Esox lucius (northern pike) genome, fEsoLuc1, primary haplotype.</title>
        <authorList>
            <person name="Myers G."/>
            <person name="Karagic N."/>
            <person name="Meyer A."/>
            <person name="Pippel M."/>
            <person name="Reichard M."/>
            <person name="Winkler S."/>
            <person name="Tracey A."/>
            <person name="Sims Y."/>
            <person name="Howe K."/>
            <person name="Rhie A."/>
            <person name="Formenti G."/>
            <person name="Durbin R."/>
            <person name="Fedrigo O."/>
            <person name="Jarvis E.D."/>
        </authorList>
    </citation>
    <scope>NUCLEOTIDE SEQUENCE [LARGE SCALE GENOMIC DNA]</scope>
</reference>
<feature type="domain" description="Fibronectin type-III" evidence="2">
    <location>
        <begin position="148"/>
        <end position="248"/>
    </location>
</feature>
<keyword evidence="1" id="KW-0472">Membrane</keyword>
<dbReference type="InterPro" id="IPR003961">
    <property type="entry name" value="FN3_dom"/>
</dbReference>
<gene>
    <name evidence="3" type="primary">IL10RB</name>
</gene>
<dbReference type="GeneTree" id="ENSGT00940000158406"/>
<dbReference type="PANTHER" id="PTHR20859">
    <property type="entry name" value="INTERFERON/INTERLEUKIN RECEPTOR"/>
    <property type="match status" value="1"/>
</dbReference>
<dbReference type="InterPro" id="IPR015373">
    <property type="entry name" value="Interferon/interleukin_rcp_dom"/>
</dbReference>
<dbReference type="InterPro" id="IPR050650">
    <property type="entry name" value="Type-II_Cytokine-TF_Rcpt"/>
</dbReference>
<dbReference type="Pfam" id="PF01108">
    <property type="entry name" value="Tissue_fac"/>
    <property type="match status" value="1"/>
</dbReference>
<dbReference type="SMART" id="SM00060">
    <property type="entry name" value="FN3"/>
    <property type="match status" value="1"/>
</dbReference>
<reference evidence="3" key="2">
    <citation type="submission" date="2025-08" db="UniProtKB">
        <authorList>
            <consortium name="Ensembl"/>
        </authorList>
    </citation>
    <scope>IDENTIFICATION</scope>
</reference>
<dbReference type="CDD" id="cd00063">
    <property type="entry name" value="FN3"/>
    <property type="match status" value="1"/>
</dbReference>
<accession>A0AAY5JX11</accession>
<dbReference type="InterPro" id="IPR013783">
    <property type="entry name" value="Ig-like_fold"/>
</dbReference>
<evidence type="ECO:0000259" key="2">
    <source>
        <dbReference type="PROSITE" id="PS50853"/>
    </source>
</evidence>